<dbReference type="GO" id="GO:0019836">
    <property type="term" value="P:symbiont-mediated hemolysis of host erythrocyte"/>
    <property type="evidence" value="ECO:0007669"/>
    <property type="project" value="InterPro"/>
</dbReference>
<evidence type="ECO:0000256" key="1">
    <source>
        <dbReference type="ARBA" id="ARBA00010795"/>
    </source>
</evidence>
<dbReference type="InterPro" id="IPR009413">
    <property type="entry name" value="Aegerolysin-typ"/>
</dbReference>
<gene>
    <name evidence="2" type="ORF">F9C07_4201</name>
</gene>
<protein>
    <submittedName>
        <fullName evidence="2">Asp hemolysin-like protein</fullName>
    </submittedName>
</protein>
<dbReference type="VEuPathDB" id="FungiDB:F9C07_4201"/>
<comment type="similarity">
    <text evidence="1">Belongs to the aegerolysin family.</text>
</comment>
<organism evidence="2 3">
    <name type="scientific">Aspergillus flavus (strain ATCC 200026 / FGSC A1120 / IAM 13836 / NRRL 3357 / JCM 12722 / SRRC 167)</name>
    <dbReference type="NCBI Taxonomy" id="332952"/>
    <lineage>
        <taxon>Eukaryota</taxon>
        <taxon>Fungi</taxon>
        <taxon>Dikarya</taxon>
        <taxon>Ascomycota</taxon>
        <taxon>Pezizomycotina</taxon>
        <taxon>Eurotiomycetes</taxon>
        <taxon>Eurotiomycetidae</taxon>
        <taxon>Eurotiales</taxon>
        <taxon>Aspergillaceae</taxon>
        <taxon>Aspergillus</taxon>
        <taxon>Aspergillus subgen. Circumdati</taxon>
    </lineage>
</organism>
<accession>A0A7U2QU95</accession>
<name>A0A7U2QU95_ASPFN</name>
<reference evidence="3" key="1">
    <citation type="journal article" date="2021" name="G3 (Bethesda)">
        <title>Chromosome assembled and annotated genome sequence of Aspergillus flavus NRRL 3357.</title>
        <authorList>
            <person name="Skerker J.M."/>
            <person name="Pianalto K.M."/>
            <person name="Mondo S.J."/>
            <person name="Yang K."/>
            <person name="Arkin A.P."/>
            <person name="Keller N.P."/>
            <person name="Grigoriev I.V."/>
            <person name="Louise Glass N.L."/>
        </authorList>
    </citation>
    <scope>NUCLEOTIDE SEQUENCE [LARGE SCALE GENOMIC DNA]</scope>
    <source>
        <strain evidence="3">ATCC 200026 / FGSC A1120 / IAM 13836 / NRRL 3357 / JCM 12722 / SRRC 167</strain>
    </source>
</reference>
<dbReference type="EMBL" id="CP044620">
    <property type="protein sequence ID" value="QRD85151.1"/>
    <property type="molecule type" value="Genomic_DNA"/>
</dbReference>
<dbReference type="OMA" id="WNAPMEP"/>
<keyword evidence="3" id="KW-1185">Reference proteome</keyword>
<evidence type="ECO:0000313" key="3">
    <source>
        <dbReference type="Proteomes" id="UP000596276"/>
    </source>
</evidence>
<dbReference type="VEuPathDB" id="FungiDB:AFLA_006389"/>
<proteinExistence type="inferred from homology"/>
<dbReference type="Gene3D" id="2.60.270.50">
    <property type="match status" value="1"/>
</dbReference>
<dbReference type="Pfam" id="PF06355">
    <property type="entry name" value="Aegerolysin"/>
    <property type="match status" value="1"/>
</dbReference>
<dbReference type="AlphaFoldDB" id="A0A7U2QU95"/>
<dbReference type="Proteomes" id="UP000596276">
    <property type="component" value="Chromosome 3"/>
</dbReference>
<sequence length="205" mass="22874">MTQSTFSTLFGIREAHRDRSCGGGDTAARSTVHEVKPLSSIVTVIHKVICPPSYSIKQLRIHRQVDMPADAYGQYVDIKIEDGMKYDLRIENAHLDSGQFYRQGDQGDIMTADDIDDMIIRHNGGIREVCSCGETDSMSGTQGTIDLIDDVKDTRICTLAWSAPMQSGRKNRFSMLNHDPRYKVDIGKWQESGTMGTVNVAIKDE</sequence>
<evidence type="ECO:0000313" key="2">
    <source>
        <dbReference type="EMBL" id="QRD85151.1"/>
    </source>
</evidence>